<protein>
    <recommendedName>
        <fullName evidence="9">alcohol dehydrogenase (NADP(+))</fullName>
        <ecNumber evidence="9">1.1.1.2</ecNumber>
    </recommendedName>
</protein>
<keyword evidence="8" id="KW-0560">Oxidoreductase</keyword>
<proteinExistence type="inferred from homology"/>
<dbReference type="InterPro" id="IPR011032">
    <property type="entry name" value="GroES-like_sf"/>
</dbReference>
<evidence type="ECO:0000313" key="14">
    <source>
        <dbReference type="EMBL" id="KAA8909545.1"/>
    </source>
</evidence>
<evidence type="ECO:0000256" key="1">
    <source>
        <dbReference type="ARBA" id="ARBA00001947"/>
    </source>
</evidence>
<dbReference type="EC" id="1.1.1.2" evidence="9"/>
<dbReference type="Gene3D" id="3.40.50.720">
    <property type="entry name" value="NAD(P)-binding Rossmann-like Domain"/>
    <property type="match status" value="1"/>
</dbReference>
<evidence type="ECO:0000256" key="6">
    <source>
        <dbReference type="ARBA" id="ARBA00022833"/>
    </source>
</evidence>
<dbReference type="SUPFAM" id="SSF51735">
    <property type="entry name" value="NAD(P)-binding Rossmann-fold domains"/>
    <property type="match status" value="1"/>
</dbReference>
<dbReference type="EMBL" id="VXIS01000056">
    <property type="protein sequence ID" value="KAA8909545.1"/>
    <property type="molecule type" value="Genomic_DNA"/>
</dbReference>
<dbReference type="InterPro" id="IPR047109">
    <property type="entry name" value="CAD-like"/>
</dbReference>
<evidence type="ECO:0000256" key="11">
    <source>
        <dbReference type="RuleBase" id="RU361277"/>
    </source>
</evidence>
<keyword evidence="4" id="KW-0597">Phosphoprotein</keyword>
<dbReference type="Proteomes" id="UP000326924">
    <property type="component" value="Unassembled WGS sequence"/>
</dbReference>
<comment type="cofactor">
    <cofactor evidence="1 11">
        <name>Zn(2+)</name>
        <dbReference type="ChEBI" id="CHEBI:29105"/>
    </cofactor>
</comment>
<comment type="subunit">
    <text evidence="3">Homodimer.</text>
</comment>
<dbReference type="GO" id="GO:0008106">
    <property type="term" value="F:alcohol dehydrogenase (NADP+) activity"/>
    <property type="evidence" value="ECO:0007669"/>
    <property type="project" value="UniProtKB-EC"/>
</dbReference>
<evidence type="ECO:0000259" key="12">
    <source>
        <dbReference type="Pfam" id="PF00107"/>
    </source>
</evidence>
<comment type="similarity">
    <text evidence="2 11">Belongs to the zinc-containing alcohol dehydrogenase family.</text>
</comment>
<dbReference type="PANTHER" id="PTHR42683">
    <property type="entry name" value="ALDEHYDE REDUCTASE"/>
    <property type="match status" value="1"/>
</dbReference>
<evidence type="ECO:0000256" key="3">
    <source>
        <dbReference type="ARBA" id="ARBA00011738"/>
    </source>
</evidence>
<evidence type="ECO:0000256" key="5">
    <source>
        <dbReference type="ARBA" id="ARBA00022723"/>
    </source>
</evidence>
<keyword evidence="15" id="KW-1185">Reference proteome</keyword>
<dbReference type="FunCoup" id="A0A5J5F1I9">
    <property type="interactions" value="555"/>
</dbReference>
<reference evidence="14 15" key="1">
    <citation type="submission" date="2019-09" db="EMBL/GenBank/DDBJ databases">
        <title>Draft genome of the ectomycorrhizal ascomycete Sphaerosporella brunnea.</title>
        <authorList>
            <consortium name="DOE Joint Genome Institute"/>
            <person name="Benucci G.M."/>
            <person name="Marozzi G."/>
            <person name="Antonielli L."/>
            <person name="Sanchez S."/>
            <person name="Marco P."/>
            <person name="Wang X."/>
            <person name="Falini L.B."/>
            <person name="Barry K."/>
            <person name="Haridas S."/>
            <person name="Lipzen A."/>
            <person name="Labutti K."/>
            <person name="Grigoriev I.V."/>
            <person name="Murat C."/>
            <person name="Martin F."/>
            <person name="Albertini E."/>
            <person name="Donnini D."/>
            <person name="Bonito G."/>
        </authorList>
    </citation>
    <scope>NUCLEOTIDE SEQUENCE [LARGE SCALE GENOMIC DNA]</scope>
    <source>
        <strain evidence="14 15">Sb_GMNB300</strain>
    </source>
</reference>
<dbReference type="InterPro" id="IPR013154">
    <property type="entry name" value="ADH-like_N"/>
</dbReference>
<evidence type="ECO:0000259" key="13">
    <source>
        <dbReference type="Pfam" id="PF08240"/>
    </source>
</evidence>
<dbReference type="Gene3D" id="3.90.180.10">
    <property type="entry name" value="Medium-chain alcohol dehydrogenases, catalytic domain"/>
    <property type="match status" value="1"/>
</dbReference>
<feature type="domain" description="Alcohol dehydrogenase-like N-terminal" evidence="13">
    <location>
        <begin position="35"/>
        <end position="153"/>
    </location>
</feature>
<dbReference type="SUPFAM" id="SSF50129">
    <property type="entry name" value="GroES-like"/>
    <property type="match status" value="1"/>
</dbReference>
<organism evidence="14 15">
    <name type="scientific">Sphaerosporella brunnea</name>
    <dbReference type="NCBI Taxonomy" id="1250544"/>
    <lineage>
        <taxon>Eukaryota</taxon>
        <taxon>Fungi</taxon>
        <taxon>Dikarya</taxon>
        <taxon>Ascomycota</taxon>
        <taxon>Pezizomycotina</taxon>
        <taxon>Pezizomycetes</taxon>
        <taxon>Pezizales</taxon>
        <taxon>Pyronemataceae</taxon>
        <taxon>Sphaerosporella</taxon>
    </lineage>
</organism>
<evidence type="ECO:0000256" key="8">
    <source>
        <dbReference type="ARBA" id="ARBA00023002"/>
    </source>
</evidence>
<accession>A0A5J5F1I9</accession>
<dbReference type="FunFam" id="3.40.50.720:FF:000158">
    <property type="entry name" value="Zinc-binding alcohol dehydrogenase"/>
    <property type="match status" value="1"/>
</dbReference>
<evidence type="ECO:0000256" key="4">
    <source>
        <dbReference type="ARBA" id="ARBA00022553"/>
    </source>
</evidence>
<gene>
    <name evidence="14" type="ORF">FN846DRAFT_794127</name>
</gene>
<dbReference type="GO" id="GO:0008270">
    <property type="term" value="F:zinc ion binding"/>
    <property type="evidence" value="ECO:0007669"/>
    <property type="project" value="InterPro"/>
</dbReference>
<dbReference type="AlphaFoldDB" id="A0A5J5F1I9"/>
<keyword evidence="5 11" id="KW-0479">Metal-binding</keyword>
<dbReference type="InterPro" id="IPR013149">
    <property type="entry name" value="ADH-like_C"/>
</dbReference>
<evidence type="ECO:0000256" key="2">
    <source>
        <dbReference type="ARBA" id="ARBA00008072"/>
    </source>
</evidence>
<evidence type="ECO:0000256" key="9">
    <source>
        <dbReference type="ARBA" id="ARBA00024074"/>
    </source>
</evidence>
<name>A0A5J5F1I9_9PEZI</name>
<evidence type="ECO:0000256" key="7">
    <source>
        <dbReference type="ARBA" id="ARBA00022857"/>
    </source>
</evidence>
<comment type="caution">
    <text evidence="14">The sequence shown here is derived from an EMBL/GenBank/DDBJ whole genome shotgun (WGS) entry which is preliminary data.</text>
</comment>
<dbReference type="Pfam" id="PF00107">
    <property type="entry name" value="ADH_zinc_N"/>
    <property type="match status" value="1"/>
</dbReference>
<dbReference type="GO" id="GO:0006066">
    <property type="term" value="P:alcohol metabolic process"/>
    <property type="evidence" value="ECO:0007669"/>
    <property type="project" value="UniProtKB-ARBA"/>
</dbReference>
<keyword evidence="7" id="KW-0521">NADP</keyword>
<dbReference type="OrthoDB" id="1879366at2759"/>
<dbReference type="InterPro" id="IPR036291">
    <property type="entry name" value="NAD(P)-bd_dom_sf"/>
</dbReference>
<evidence type="ECO:0000313" key="15">
    <source>
        <dbReference type="Proteomes" id="UP000326924"/>
    </source>
</evidence>
<dbReference type="PROSITE" id="PS00059">
    <property type="entry name" value="ADH_ZINC"/>
    <property type="match status" value="1"/>
</dbReference>
<dbReference type="InterPro" id="IPR002328">
    <property type="entry name" value="ADH_Zn_CS"/>
</dbReference>
<feature type="domain" description="Alcohol dehydrogenase-like C-terminal" evidence="12">
    <location>
        <begin position="194"/>
        <end position="318"/>
    </location>
</feature>
<dbReference type="CDD" id="cd05283">
    <property type="entry name" value="CAD1"/>
    <property type="match status" value="1"/>
</dbReference>
<dbReference type="InParanoid" id="A0A5J5F1I9"/>
<sequence>MATQDYTFRGWLGFDANSAQGNLVEAEFTPKAFEETDVDIKITHCGICGSDIHTLRSGWGQTDYPQCVGHEIAGTAVRVGSRVKHIKVGDRVGVGAQASACLKPDCYDCANGDECYCPKLVGTYGSKYPDGTKSFGGYADYTRVSGHFVIQLSDISLPSHLVAPMLCGGVTVYSPLKRNGCGPGKRVGIVGFGGLGHFGVLFAKALGADKVVAISRKANKRADAEKMGAEYIATDEDENWEQTYAGSLDLIVCTVSSPNMPLQGYLSLLRTHGTFIQVGAPEDKLPAISAFSLIGRGVKMVGSLIGTPREIREMIELADRKGVRSWVNLWPMSKVNEAVVAFGEGKPRYRFVLVNEKHAEMPTEV</sequence>
<keyword evidence="6 11" id="KW-0862">Zinc</keyword>
<dbReference type="Pfam" id="PF08240">
    <property type="entry name" value="ADH_N"/>
    <property type="match status" value="1"/>
</dbReference>
<comment type="catalytic activity">
    <reaction evidence="10">
        <text>a primary alcohol + NADP(+) = an aldehyde + NADPH + H(+)</text>
        <dbReference type="Rhea" id="RHEA:15937"/>
        <dbReference type="ChEBI" id="CHEBI:15378"/>
        <dbReference type="ChEBI" id="CHEBI:15734"/>
        <dbReference type="ChEBI" id="CHEBI:17478"/>
        <dbReference type="ChEBI" id="CHEBI:57783"/>
        <dbReference type="ChEBI" id="CHEBI:58349"/>
        <dbReference type="EC" id="1.1.1.2"/>
    </reaction>
    <physiologicalReaction direction="left-to-right" evidence="10">
        <dbReference type="Rhea" id="RHEA:15938"/>
    </physiologicalReaction>
    <physiologicalReaction direction="right-to-left" evidence="10">
        <dbReference type="Rhea" id="RHEA:15939"/>
    </physiologicalReaction>
</comment>
<evidence type="ECO:0000256" key="10">
    <source>
        <dbReference type="ARBA" id="ARBA00050997"/>
    </source>
</evidence>